<name>A0A2A9NNT5_9AGAR</name>
<dbReference type="AlphaFoldDB" id="A0A2A9NNT5"/>
<feature type="compositionally biased region" description="Polar residues" evidence="1">
    <location>
        <begin position="34"/>
        <end position="43"/>
    </location>
</feature>
<reference evidence="3 4" key="1">
    <citation type="submission" date="2014-02" db="EMBL/GenBank/DDBJ databases">
        <title>Transposable element dynamics among asymbiotic and ectomycorrhizal Amanita fungi.</title>
        <authorList>
            <consortium name="DOE Joint Genome Institute"/>
            <person name="Hess J."/>
            <person name="Skrede I."/>
            <person name="Wolfe B."/>
            <person name="LaButti K."/>
            <person name="Ohm R.A."/>
            <person name="Grigoriev I.V."/>
            <person name="Pringle A."/>
        </authorList>
    </citation>
    <scope>NUCLEOTIDE SEQUENCE [LARGE SCALE GENOMIC DNA]</scope>
    <source>
        <strain evidence="3 4">SKay4041</strain>
    </source>
</reference>
<feature type="region of interest" description="Disordered" evidence="1">
    <location>
        <begin position="29"/>
        <end position="130"/>
    </location>
</feature>
<proteinExistence type="predicted"/>
<feature type="compositionally biased region" description="Basic and acidic residues" evidence="1">
    <location>
        <begin position="54"/>
        <end position="69"/>
    </location>
</feature>
<keyword evidence="4" id="KW-1185">Reference proteome</keyword>
<accession>A0A2A9NNT5</accession>
<feature type="chain" id="PRO_5011976022" evidence="2">
    <location>
        <begin position="20"/>
        <end position="130"/>
    </location>
</feature>
<organism evidence="3 4">
    <name type="scientific">Amanita thiersii Skay4041</name>
    <dbReference type="NCBI Taxonomy" id="703135"/>
    <lineage>
        <taxon>Eukaryota</taxon>
        <taxon>Fungi</taxon>
        <taxon>Dikarya</taxon>
        <taxon>Basidiomycota</taxon>
        <taxon>Agaricomycotina</taxon>
        <taxon>Agaricomycetes</taxon>
        <taxon>Agaricomycetidae</taxon>
        <taxon>Agaricales</taxon>
        <taxon>Pluteineae</taxon>
        <taxon>Amanitaceae</taxon>
        <taxon>Amanita</taxon>
    </lineage>
</organism>
<feature type="compositionally biased region" description="Low complexity" evidence="1">
    <location>
        <begin position="101"/>
        <end position="114"/>
    </location>
</feature>
<evidence type="ECO:0000256" key="1">
    <source>
        <dbReference type="SAM" id="MobiDB-lite"/>
    </source>
</evidence>
<gene>
    <name evidence="3" type="ORF">AMATHDRAFT_48771</name>
</gene>
<keyword evidence="2" id="KW-0732">Signal</keyword>
<dbReference type="EMBL" id="KZ302031">
    <property type="protein sequence ID" value="PFH49380.1"/>
    <property type="molecule type" value="Genomic_DNA"/>
</dbReference>
<dbReference type="Proteomes" id="UP000242287">
    <property type="component" value="Unassembled WGS sequence"/>
</dbReference>
<evidence type="ECO:0000256" key="2">
    <source>
        <dbReference type="SAM" id="SignalP"/>
    </source>
</evidence>
<evidence type="ECO:0000313" key="4">
    <source>
        <dbReference type="Proteomes" id="UP000242287"/>
    </source>
</evidence>
<protein>
    <submittedName>
        <fullName evidence="3">Uncharacterized protein</fullName>
    </submittedName>
</protein>
<feature type="signal peptide" evidence="2">
    <location>
        <begin position="1"/>
        <end position="19"/>
    </location>
</feature>
<sequence length="130" mass="14493">MRLHLLVVTALLFSGFCSAIPMQQETDDSMSVVGHSSHSNIKTPKTPRTKKLHGFADPHKLVKDGDKERAWKKKVRDRLLAKQAAKNQPKQDDQTPGGGAPQASSSAQQQTQPAESSDHLEPWWQWVNTE</sequence>
<evidence type="ECO:0000313" key="3">
    <source>
        <dbReference type="EMBL" id="PFH49380.1"/>
    </source>
</evidence>